<dbReference type="InterPro" id="IPR015171">
    <property type="entry name" value="Cyc-maltodext_N"/>
</dbReference>
<dbReference type="Gene3D" id="2.60.40.1180">
    <property type="entry name" value="Golgi alpha-mannosidase II"/>
    <property type="match status" value="1"/>
</dbReference>
<sequence length="627" mass="69395">MSRMTMLRLGAALCAVLLGGAAGAAAGIDRVEPPHWWVGMKSDKLQLMVHGDAIAGFSPRLASPGLAGVRLAGVRRVANRNYVFLDLVVAPRTRPGSVAIEFRRGLEVRRVDYQLQARAPGSARRASFGNADAILNLMPDRFANGDPANDNQPGFPDPANRADIDAGRHGGDIAGIVGKLDYIAAMGYTAIWPTPLTESRQDKYSYHGYAATDTYRIDPRYGSNEDYRRMVALARSKGVGVLQDIVLNHIGSNHWWMKDLPAPDWLGYGNRFVPTAHARTTASDPYAAQADRKNYVEGWFGSDMPDLNQKHPLLATYLIQNTLWWVEYAGLYGIRVDTFGYSDHAFLSAWSARVREEFPTLNIVGEEWSMNPLVVAYWLDGKRNPNGYRTSMPSMMDYPLNDTLRRALVAEDSLHSGLSHLYERLNDDMAYPDASKLVVFEGNHDIPRLYSILGEDLDLYKMAIAYLLTTRGVPQLYYGTELLMTSPTVRADGPTRQDFPGGWQGDRVDAVSGAGLDAKQKQAQAYVRKLLNWRKAQALVHSGKLMHFAPEDGTYVYFRYAGSGQGAKRLMVAINKNRKPVALDTARFAEILPRGASGTDVASGETYDLARTLAMPARSVLVLEVDR</sequence>
<accession>A0A7Y2P0W8</accession>
<keyword evidence="1 5" id="KW-0378">Hydrolase</keyword>
<feature type="signal peptide" evidence="3">
    <location>
        <begin position="1"/>
        <end position="24"/>
    </location>
</feature>
<dbReference type="PANTHER" id="PTHR10357">
    <property type="entry name" value="ALPHA-AMYLASE FAMILY MEMBER"/>
    <property type="match status" value="1"/>
</dbReference>
<dbReference type="SUPFAM" id="SSF51445">
    <property type="entry name" value="(Trans)glycosidases"/>
    <property type="match status" value="1"/>
</dbReference>
<dbReference type="InterPro" id="IPR014756">
    <property type="entry name" value="Ig_E-set"/>
</dbReference>
<reference evidence="5 6" key="1">
    <citation type="submission" date="2020-04" db="EMBL/GenBank/DDBJ databases">
        <title>Massilia sp. nov., a cold adapted bacteria isolated from Arctic soil.</title>
        <authorList>
            <person name="Son J."/>
            <person name="Ka J.-O."/>
        </authorList>
    </citation>
    <scope>NUCLEOTIDE SEQUENCE [LARGE SCALE GENOMIC DNA]</scope>
    <source>
        <strain evidence="5 6">ML15P13</strain>
    </source>
</reference>
<dbReference type="InterPro" id="IPR017853">
    <property type="entry name" value="GH"/>
</dbReference>
<dbReference type="InterPro" id="IPR013780">
    <property type="entry name" value="Glyco_hydro_b"/>
</dbReference>
<dbReference type="CDD" id="cd11340">
    <property type="entry name" value="AmyAc_bac_CMD_like_3"/>
    <property type="match status" value="1"/>
</dbReference>
<evidence type="ECO:0000259" key="4">
    <source>
        <dbReference type="SMART" id="SM00642"/>
    </source>
</evidence>
<comment type="caution">
    <text evidence="5">The sequence shown here is derived from an EMBL/GenBank/DDBJ whole genome shotgun (WGS) entry which is preliminary data.</text>
</comment>
<keyword evidence="3" id="KW-0732">Signal</keyword>
<dbReference type="InterPro" id="IPR019492">
    <property type="entry name" value="Cyclo-malto-dextrinase_C"/>
</dbReference>
<dbReference type="SUPFAM" id="SSF81296">
    <property type="entry name" value="E set domains"/>
    <property type="match status" value="1"/>
</dbReference>
<dbReference type="Proteomes" id="UP000533905">
    <property type="component" value="Unassembled WGS sequence"/>
</dbReference>
<keyword evidence="6" id="KW-1185">Reference proteome</keyword>
<keyword evidence="2" id="KW-0326">Glycosidase</keyword>
<gene>
    <name evidence="5" type="ORF">HGB41_20385</name>
</gene>
<name>A0A7Y2P0W8_9BURK</name>
<dbReference type="Pfam" id="PF00128">
    <property type="entry name" value="Alpha-amylase"/>
    <property type="match status" value="1"/>
</dbReference>
<dbReference type="Gene3D" id="2.60.40.10">
    <property type="entry name" value="Immunoglobulins"/>
    <property type="match status" value="1"/>
</dbReference>
<dbReference type="GO" id="GO:0005975">
    <property type="term" value="P:carbohydrate metabolic process"/>
    <property type="evidence" value="ECO:0007669"/>
    <property type="project" value="InterPro"/>
</dbReference>
<dbReference type="PANTHER" id="PTHR10357:SF210">
    <property type="entry name" value="MALTODEXTRIN GLUCOSIDASE"/>
    <property type="match status" value="1"/>
</dbReference>
<dbReference type="SMART" id="SM00642">
    <property type="entry name" value="Aamy"/>
    <property type="match status" value="1"/>
</dbReference>
<evidence type="ECO:0000313" key="6">
    <source>
        <dbReference type="Proteomes" id="UP000533905"/>
    </source>
</evidence>
<dbReference type="AlphaFoldDB" id="A0A7Y2P0W8"/>
<dbReference type="InterPro" id="IPR006047">
    <property type="entry name" value="GH13_cat_dom"/>
</dbReference>
<protein>
    <submittedName>
        <fullName evidence="5">Glycoside hydrolase family 13 protein</fullName>
    </submittedName>
</protein>
<evidence type="ECO:0000256" key="2">
    <source>
        <dbReference type="ARBA" id="ARBA00023295"/>
    </source>
</evidence>
<feature type="chain" id="PRO_5031440671" evidence="3">
    <location>
        <begin position="25"/>
        <end position="627"/>
    </location>
</feature>
<dbReference type="EMBL" id="JABAIV010000009">
    <property type="protein sequence ID" value="NNG25347.1"/>
    <property type="molecule type" value="Genomic_DNA"/>
</dbReference>
<organism evidence="5 6">
    <name type="scientific">Telluria aromaticivorans</name>
    <dbReference type="NCBI Taxonomy" id="2725995"/>
    <lineage>
        <taxon>Bacteria</taxon>
        <taxon>Pseudomonadati</taxon>
        <taxon>Pseudomonadota</taxon>
        <taxon>Betaproteobacteria</taxon>
        <taxon>Burkholderiales</taxon>
        <taxon>Oxalobacteraceae</taxon>
        <taxon>Telluria group</taxon>
        <taxon>Telluria</taxon>
    </lineage>
</organism>
<evidence type="ECO:0000256" key="1">
    <source>
        <dbReference type="ARBA" id="ARBA00022801"/>
    </source>
</evidence>
<evidence type="ECO:0000256" key="3">
    <source>
        <dbReference type="SAM" id="SignalP"/>
    </source>
</evidence>
<dbReference type="Pfam" id="PF09087">
    <property type="entry name" value="Cyc-maltodext_N"/>
    <property type="match status" value="1"/>
</dbReference>
<dbReference type="Pfam" id="PF10438">
    <property type="entry name" value="Cyc-maltodext_C"/>
    <property type="match status" value="1"/>
</dbReference>
<dbReference type="InterPro" id="IPR013783">
    <property type="entry name" value="Ig-like_fold"/>
</dbReference>
<dbReference type="SUPFAM" id="SSF51011">
    <property type="entry name" value="Glycosyl hydrolase domain"/>
    <property type="match status" value="1"/>
</dbReference>
<dbReference type="GO" id="GO:0016798">
    <property type="term" value="F:hydrolase activity, acting on glycosyl bonds"/>
    <property type="evidence" value="ECO:0007669"/>
    <property type="project" value="UniProtKB-KW"/>
</dbReference>
<proteinExistence type="predicted"/>
<feature type="domain" description="Glycosyl hydrolase family 13 catalytic" evidence="4">
    <location>
        <begin position="136"/>
        <end position="534"/>
    </location>
</feature>
<evidence type="ECO:0000313" key="5">
    <source>
        <dbReference type="EMBL" id="NNG25347.1"/>
    </source>
</evidence>
<dbReference type="Gene3D" id="3.20.20.80">
    <property type="entry name" value="Glycosidases"/>
    <property type="match status" value="1"/>
</dbReference>